<organism evidence="1">
    <name type="scientific">Salinispirillum sp. LH 10-3-1</name>
    <dbReference type="NCBI Taxonomy" id="2952525"/>
    <lineage>
        <taxon>Bacteria</taxon>
        <taxon>Pseudomonadati</taxon>
        <taxon>Pseudomonadota</taxon>
        <taxon>Gammaproteobacteria</taxon>
        <taxon>Oceanospirillales</taxon>
        <taxon>Saccharospirillaceae</taxon>
        <taxon>Salinispirillum</taxon>
    </lineage>
</organism>
<gene>
    <name evidence="1" type="ORF">NFC81_06410</name>
</gene>
<dbReference type="EMBL" id="CP101717">
    <property type="protein sequence ID" value="WLD59406.1"/>
    <property type="molecule type" value="Genomic_DNA"/>
</dbReference>
<sequence length="485" mass="52696">MTLLKRLGLPLLCSALLVGCNVETGTSNGGGNGDGGNGGGQTDLDTTGKIELSKGFLTSYADFQASLSTFYGPAVEFFDEIEAGFTDIPEAETEAMIVVMFAVFGQIAEFIQEGLEGNDWPTTSSYSFENSDYVVFEGENDFSIDGSGIVRANGSATLDGIEVVFDLDLALPNLVDSPIEMSVAMLEFHVYGSNVSLAMSNSSLSLTLDGLNLGDTLVGEQDSIDDISTLALSMTLDSATLMLGSLTYEAEFDIELRDVEDSNYDSFVAAFTLEVESEGALRTADNRYFATELAFTFNYTMSIDEADIWTLDLSEYSATTELKVGDDSVSATVSGHLTYTQEDRQESVLDGNINEGNKTYTEHFDGSVQLHLTHNTNTFGIIFELSAMDEFIATWTEEFDAELGDWQDTSSSESSDARYELIIIGTGDHADVSLRFSNDFDSMSKIAELFVQDEHIANMVWNDNTDELVAEFIVGSEGPFVIHAL</sequence>
<dbReference type="PROSITE" id="PS51257">
    <property type="entry name" value="PROKAR_LIPOPROTEIN"/>
    <property type="match status" value="1"/>
</dbReference>
<protein>
    <submittedName>
        <fullName evidence="1">Uncharacterized protein</fullName>
    </submittedName>
</protein>
<reference evidence="1" key="1">
    <citation type="submission" date="2022-07" db="EMBL/GenBank/DDBJ databases">
        <title>Complete genome sequence of Salinispirillum sp. LH10-3-1 capable of multiple carbohydrate inversion isolated from a soda lake.</title>
        <authorList>
            <person name="Liu J."/>
            <person name="Zhai Y."/>
            <person name="Zhang H."/>
            <person name="Yang H."/>
            <person name="Qu J."/>
            <person name="Li J."/>
        </authorList>
    </citation>
    <scope>NUCLEOTIDE SEQUENCE</scope>
    <source>
        <strain evidence="1">LH 10-3-1</strain>
    </source>
</reference>
<name>A0AB38YJC9_9GAMM</name>
<dbReference type="RefSeq" id="WP_304996698.1">
    <property type="nucleotide sequence ID" value="NZ_CP101717.1"/>
</dbReference>
<evidence type="ECO:0000313" key="1">
    <source>
        <dbReference type="EMBL" id="WLD59406.1"/>
    </source>
</evidence>
<dbReference type="AlphaFoldDB" id="A0AB38YJC9"/>
<accession>A0AB38YJC9</accession>
<proteinExistence type="predicted"/>